<sequence length="1359" mass="139913">MALAALLTCAFLAALEACVASLHAWIVWSVVSFGLPVEVLATLAFSTAFGFVFTVFAAASGQLERLFDNYYDVLARVDRIFIFGVTVAAWYVVPRPWGSLGYGFIAMILYAHHQASLRDAVEWTVGGKGPVRLRLGYPLQLWREAATWQARRLLQQHRDKSKAEGQEQPKQQDNKQSRGVSGRTGQQQQQGQQGSPSRTPPCTPESGAAVSSSSVSITETDIMLPATPPPPALSARQQRRRQAQLLKAAAVKAKPSLHEVLELDKSATVHLARQAAAELKRVACAALRLSAAAARALERYGEKRIIDAVPRRVARGRDGGSGGGGEGAAAQQRGSSAQVPSSTQRNGPPMAAEAGVNGGLATASASSPPQLTRAAGRGAAVAAAAATKRARSAFNGAEPDLLQRPRARAHTAADAADGAGRHGAASTTAAAAARSAHVDGAWTAAAAARREMVPDSPYFNDRGGVCEPSWLSSPAAKQAVPARAAAAAAAAAAARRGHSEDELRVALRLESPSALTAQRSAASSTNASSSASSGGGGSGSGGGSASATWRNLSSRSATGAPAAAAAAAPHGSPPRKKRNAAVSAPAASAPPALASALPPVGAASAAPAGPSSTAGATAAAVAPTGSGAAPLNFNWSFKMSATPSLASPALAPPASSGSTASAGSSVQRRRQRQRWRQWPCAARRVCRTSRRRCATGSGSTAAAAELQHECCSGSRGRACAGALRCARGSGGGSSGGSSALGRPVSAAARVYVGPGISAARFPDEEGEGGSGSCCSGRSRIRSAAASSACRRRGGGAIVQPCAERICRHLRAVYLGLERGGGDRPQRRALELHLERSAQQQHPVERSSSYRRIYRLRRNPLGFCIQPSAELPSCCGDSCGDRGSASVSVCRSVYGRCQRQRRRQPIPVPASVHTATVASGRLRRAALGGQRHRQQRRFQQRRQQRGICSCPCRHLTRQRAVFPVGAGAFADAGGCAACPRGGRGGAIGSSVRVGAGFHAARLPVEEGEGAGGCCCCCGRRVCGAAAASYQRRSGGGNGAVRLWFLSPSTGACAVQLQPQRGAGRCHALQPSNFNIGDRAGALRRCRRRLCLWRCCAERIRPICGRSVKLQLVRRGSAGGGGGGGSIAVFFCCASTGGASAPKLLIQPARELSFQCRRRCCRSCAAAACCTTSLICGGGGGSAGLLSEAIVSACGTACCSAAGIHDPQAQGQGRCRCGRAVSGGAAPPRISVQFARLPLEYVLRPDRPFVCVGSDSIQLQRFVERGGSGISSGGGGGSGVHRAVGPFSPPCCCQPCLLPHTPYEAVHAEVVRGHARWQHLYPAVASKGIESQCRERTSARAAVCGVAQHVLCASVQHGSTC</sequence>
<reference evidence="4" key="1">
    <citation type="submission" date="2021-02" db="EMBL/GenBank/DDBJ databases">
        <title>First Annotated Genome of the Yellow-green Alga Tribonema minus.</title>
        <authorList>
            <person name="Mahan K.M."/>
        </authorList>
    </citation>
    <scope>NUCLEOTIDE SEQUENCE</scope>
    <source>
        <strain evidence="4">UTEX B ZZ1240</strain>
    </source>
</reference>
<gene>
    <name evidence="4" type="ORF">JKP88DRAFT_254085</name>
</gene>
<feature type="compositionally biased region" description="Polar residues" evidence="1">
    <location>
        <begin position="548"/>
        <end position="557"/>
    </location>
</feature>
<feature type="compositionally biased region" description="Low complexity" evidence="1">
    <location>
        <begin position="177"/>
        <end position="197"/>
    </location>
</feature>
<feature type="region of interest" description="Disordered" evidence="1">
    <location>
        <begin position="644"/>
        <end position="675"/>
    </location>
</feature>
<feature type="region of interest" description="Disordered" evidence="1">
    <location>
        <begin position="155"/>
        <end position="216"/>
    </location>
</feature>
<evidence type="ECO:0000313" key="4">
    <source>
        <dbReference type="EMBL" id="KAG5187216.1"/>
    </source>
</evidence>
<evidence type="ECO:0000256" key="3">
    <source>
        <dbReference type="SAM" id="SignalP"/>
    </source>
</evidence>
<keyword evidence="5" id="KW-1185">Reference proteome</keyword>
<evidence type="ECO:0000256" key="1">
    <source>
        <dbReference type="SAM" id="MobiDB-lite"/>
    </source>
</evidence>
<feature type="compositionally biased region" description="Basic and acidic residues" evidence="1">
    <location>
        <begin position="156"/>
        <end position="176"/>
    </location>
</feature>
<feature type="region of interest" description="Disordered" evidence="1">
    <location>
        <begin position="312"/>
        <end position="372"/>
    </location>
</feature>
<evidence type="ECO:0000313" key="5">
    <source>
        <dbReference type="Proteomes" id="UP000664859"/>
    </source>
</evidence>
<comment type="caution">
    <text evidence="4">The sequence shown here is derived from an EMBL/GenBank/DDBJ whole genome shotgun (WGS) entry which is preliminary data.</text>
</comment>
<feature type="signal peptide" evidence="3">
    <location>
        <begin position="1"/>
        <end position="17"/>
    </location>
</feature>
<protein>
    <submittedName>
        <fullName evidence="4">Uncharacterized protein</fullName>
    </submittedName>
</protein>
<feature type="compositionally biased region" description="Gly residues" evidence="1">
    <location>
        <begin position="533"/>
        <end position="544"/>
    </location>
</feature>
<proteinExistence type="predicted"/>
<feature type="compositionally biased region" description="Low complexity" evidence="1">
    <location>
        <begin position="560"/>
        <end position="569"/>
    </location>
</feature>
<keyword evidence="2" id="KW-0812">Transmembrane</keyword>
<keyword evidence="2" id="KW-1133">Transmembrane helix</keyword>
<feature type="compositionally biased region" description="Low complexity" evidence="1">
    <location>
        <begin position="410"/>
        <end position="428"/>
    </location>
</feature>
<name>A0A835Z5L9_9STRA</name>
<feature type="transmembrane region" description="Helical" evidence="2">
    <location>
        <begin position="40"/>
        <end position="61"/>
    </location>
</feature>
<keyword evidence="3" id="KW-0732">Signal</keyword>
<feature type="compositionally biased region" description="Low complexity" evidence="1">
    <location>
        <begin position="644"/>
        <end position="665"/>
    </location>
</feature>
<feature type="compositionally biased region" description="Low complexity" evidence="1">
    <location>
        <begin position="328"/>
        <end position="338"/>
    </location>
</feature>
<dbReference type="Proteomes" id="UP000664859">
    <property type="component" value="Unassembled WGS sequence"/>
</dbReference>
<keyword evidence="2" id="KW-0472">Membrane</keyword>
<feature type="chain" id="PRO_5032327511" evidence="3">
    <location>
        <begin position="18"/>
        <end position="1359"/>
    </location>
</feature>
<organism evidence="4 5">
    <name type="scientific">Tribonema minus</name>
    <dbReference type="NCBI Taxonomy" id="303371"/>
    <lineage>
        <taxon>Eukaryota</taxon>
        <taxon>Sar</taxon>
        <taxon>Stramenopiles</taxon>
        <taxon>Ochrophyta</taxon>
        <taxon>PX clade</taxon>
        <taxon>Xanthophyceae</taxon>
        <taxon>Tribonematales</taxon>
        <taxon>Tribonemataceae</taxon>
        <taxon>Tribonema</taxon>
    </lineage>
</organism>
<dbReference type="EMBL" id="JAFCMP010000091">
    <property type="protein sequence ID" value="KAG5187216.1"/>
    <property type="molecule type" value="Genomic_DNA"/>
</dbReference>
<feature type="compositionally biased region" description="Low complexity" evidence="1">
    <location>
        <begin position="206"/>
        <end position="216"/>
    </location>
</feature>
<feature type="region of interest" description="Disordered" evidence="1">
    <location>
        <begin position="516"/>
        <end position="585"/>
    </location>
</feature>
<feature type="transmembrane region" description="Helical" evidence="2">
    <location>
        <begin position="73"/>
        <end position="93"/>
    </location>
</feature>
<feature type="compositionally biased region" description="Low complexity" evidence="1">
    <location>
        <begin position="520"/>
        <end position="532"/>
    </location>
</feature>
<evidence type="ECO:0000256" key="2">
    <source>
        <dbReference type="SAM" id="Phobius"/>
    </source>
</evidence>
<feature type="region of interest" description="Disordered" evidence="1">
    <location>
        <begin position="395"/>
        <end position="428"/>
    </location>
</feature>
<accession>A0A835Z5L9</accession>